<comment type="similarity">
    <text evidence="2">Belongs to the cytochrome P450 family.</text>
</comment>
<keyword evidence="5" id="KW-0812">Transmembrane</keyword>
<keyword evidence="5" id="KW-0472">Membrane</keyword>
<dbReference type="InterPro" id="IPR001128">
    <property type="entry name" value="Cyt_P450"/>
</dbReference>
<evidence type="ECO:0000256" key="1">
    <source>
        <dbReference type="ARBA" id="ARBA00001971"/>
    </source>
</evidence>
<dbReference type="EMBL" id="JAPDRN010000140">
    <property type="protein sequence ID" value="KAJ9618560.1"/>
    <property type="molecule type" value="Genomic_DNA"/>
</dbReference>
<evidence type="ECO:0000313" key="7">
    <source>
        <dbReference type="Proteomes" id="UP001172681"/>
    </source>
</evidence>
<dbReference type="GO" id="GO:0016705">
    <property type="term" value="F:oxidoreductase activity, acting on paired donors, with incorporation or reduction of molecular oxygen"/>
    <property type="evidence" value="ECO:0007669"/>
    <property type="project" value="InterPro"/>
</dbReference>
<keyword evidence="7" id="KW-1185">Reference proteome</keyword>
<dbReference type="PANTHER" id="PTHR24305">
    <property type="entry name" value="CYTOCHROME P450"/>
    <property type="match status" value="1"/>
</dbReference>
<keyword evidence="4" id="KW-0408">Iron</keyword>
<evidence type="ECO:0000313" key="6">
    <source>
        <dbReference type="EMBL" id="KAJ9618560.1"/>
    </source>
</evidence>
<dbReference type="GO" id="GO:0004497">
    <property type="term" value="F:monooxygenase activity"/>
    <property type="evidence" value="ECO:0007669"/>
    <property type="project" value="InterPro"/>
</dbReference>
<evidence type="ECO:0008006" key="8">
    <source>
        <dbReference type="Google" id="ProtNLM"/>
    </source>
</evidence>
<dbReference type="Proteomes" id="UP001172681">
    <property type="component" value="Unassembled WGS sequence"/>
</dbReference>
<dbReference type="SUPFAM" id="SSF48264">
    <property type="entry name" value="Cytochrome P450"/>
    <property type="match status" value="1"/>
</dbReference>
<dbReference type="PANTHER" id="PTHR24305:SF232">
    <property type="entry name" value="P450, PUTATIVE (EUROFUNG)-RELATED"/>
    <property type="match status" value="1"/>
</dbReference>
<comment type="caution">
    <text evidence="6">The sequence shown here is derived from an EMBL/GenBank/DDBJ whole genome shotgun (WGS) entry which is preliminary data.</text>
</comment>
<dbReference type="Gene3D" id="1.10.630.10">
    <property type="entry name" value="Cytochrome P450"/>
    <property type="match status" value="1"/>
</dbReference>
<sequence>MDNVKSSPDNSLVAQVLIFAKAHFILVTFLAIVVRALYKRYASPLRDVPGPFLASCTRLWKVWSTYNGHTELDHIALHKKYGPIVRTSPNEVSFGTCNAAKDIFAVGKGFHKTMFYSVFPPKHAPDIFTEVREWKHAQMKRYAVTPYSLAQMQKRSGPIESMIMLLMEHLIKYADDSKRVCNLGNLLHYFAFDVLGEVAFSKSFGFLDAEVDIEGSIKNIDDVQWYDGIVGQIPETDILFRNNPLRPYLPFWKPEPTTMTKIAVAELEKRKKKDGTYDSTGIDLLAELLRAHDGSPDKFSVQDVFSIAHGAVFAGSDSTASTMQSFFYSVLNKPDVYAKLQREVDEAQKSGQLSEIVTYAEAQKLDYFQACLKETFRIRPAVGLGIYRNVPPEGIMIDGRYYPKGTEVAVNGWVLHRDKSIFGEDVDEFRPERWFEKDAKLMGGHLYNVSVTRSEVRQISEVANSK</sequence>
<reference evidence="6" key="1">
    <citation type="submission" date="2022-10" db="EMBL/GenBank/DDBJ databases">
        <title>Culturing micro-colonial fungi from biological soil crusts in the Mojave desert and describing Neophaeococcomyces mojavensis, and introducing the new genera and species Taxawa tesnikishii.</title>
        <authorList>
            <person name="Kurbessoian T."/>
            <person name="Stajich J.E."/>
        </authorList>
    </citation>
    <scope>NUCLEOTIDE SEQUENCE</scope>
    <source>
        <strain evidence="6">TK_35</strain>
    </source>
</reference>
<gene>
    <name evidence="6" type="ORF">H2204_012979</name>
</gene>
<dbReference type="InterPro" id="IPR036396">
    <property type="entry name" value="Cyt_P450_sf"/>
</dbReference>
<keyword evidence="3" id="KW-0479">Metal-binding</keyword>
<dbReference type="GO" id="GO:0005506">
    <property type="term" value="F:iron ion binding"/>
    <property type="evidence" value="ECO:0007669"/>
    <property type="project" value="InterPro"/>
</dbReference>
<name>A0AA39CRS6_9EURO</name>
<dbReference type="InterPro" id="IPR050121">
    <property type="entry name" value="Cytochrome_P450_monoxygenase"/>
</dbReference>
<comment type="cofactor">
    <cofactor evidence="1">
        <name>heme</name>
        <dbReference type="ChEBI" id="CHEBI:30413"/>
    </cofactor>
</comment>
<protein>
    <recommendedName>
        <fullName evidence="8">Cytochrome P450</fullName>
    </recommendedName>
</protein>
<organism evidence="6 7">
    <name type="scientific">Knufia peltigerae</name>
    <dbReference type="NCBI Taxonomy" id="1002370"/>
    <lineage>
        <taxon>Eukaryota</taxon>
        <taxon>Fungi</taxon>
        <taxon>Dikarya</taxon>
        <taxon>Ascomycota</taxon>
        <taxon>Pezizomycotina</taxon>
        <taxon>Eurotiomycetes</taxon>
        <taxon>Chaetothyriomycetidae</taxon>
        <taxon>Chaetothyriales</taxon>
        <taxon>Trichomeriaceae</taxon>
        <taxon>Knufia</taxon>
    </lineage>
</organism>
<evidence type="ECO:0000256" key="3">
    <source>
        <dbReference type="ARBA" id="ARBA00022723"/>
    </source>
</evidence>
<evidence type="ECO:0000256" key="4">
    <source>
        <dbReference type="ARBA" id="ARBA00023004"/>
    </source>
</evidence>
<proteinExistence type="inferred from homology"/>
<feature type="transmembrane region" description="Helical" evidence="5">
    <location>
        <begin position="12"/>
        <end position="38"/>
    </location>
</feature>
<keyword evidence="5" id="KW-1133">Transmembrane helix</keyword>
<evidence type="ECO:0000256" key="5">
    <source>
        <dbReference type="SAM" id="Phobius"/>
    </source>
</evidence>
<accession>A0AA39CRS6</accession>
<dbReference type="AlphaFoldDB" id="A0AA39CRS6"/>
<dbReference type="GO" id="GO:0020037">
    <property type="term" value="F:heme binding"/>
    <property type="evidence" value="ECO:0007669"/>
    <property type="project" value="InterPro"/>
</dbReference>
<dbReference type="Pfam" id="PF00067">
    <property type="entry name" value="p450"/>
    <property type="match status" value="1"/>
</dbReference>
<evidence type="ECO:0000256" key="2">
    <source>
        <dbReference type="ARBA" id="ARBA00010617"/>
    </source>
</evidence>